<dbReference type="PANTHER" id="PTHR33505:SF4">
    <property type="entry name" value="PROTEIN PREY, MITOCHONDRIAL"/>
    <property type="match status" value="1"/>
</dbReference>
<accession>A0ABX7B4U4</accession>
<protein>
    <recommendedName>
        <fullName evidence="1">UPF0434 protein IGS68_25840</fullName>
    </recommendedName>
</protein>
<dbReference type="EMBL" id="CP067420">
    <property type="protein sequence ID" value="QQP89365.1"/>
    <property type="molecule type" value="Genomic_DNA"/>
</dbReference>
<evidence type="ECO:0000313" key="3">
    <source>
        <dbReference type="EMBL" id="QQP89365.1"/>
    </source>
</evidence>
<sequence>MSDTKPGSAAKVDPKLLEILVCPLTKGPLRYDSAAQELISDRAGLAYPIRDGIPIMLVDEARTLDADTAHPTHSQPAGGQSSKTASH</sequence>
<comment type="similarity">
    <text evidence="1">Belongs to the UPF0434 family.</text>
</comment>
<evidence type="ECO:0000313" key="4">
    <source>
        <dbReference type="Proteomes" id="UP000595197"/>
    </source>
</evidence>
<evidence type="ECO:0000256" key="2">
    <source>
        <dbReference type="SAM" id="MobiDB-lite"/>
    </source>
</evidence>
<dbReference type="Gene3D" id="2.20.25.10">
    <property type="match status" value="1"/>
</dbReference>
<organism evidence="3 4">
    <name type="scientific">Skermanella cutis</name>
    <dbReference type="NCBI Taxonomy" id="2775420"/>
    <lineage>
        <taxon>Bacteria</taxon>
        <taxon>Pseudomonadati</taxon>
        <taxon>Pseudomonadota</taxon>
        <taxon>Alphaproteobacteria</taxon>
        <taxon>Rhodospirillales</taxon>
        <taxon>Azospirillaceae</taxon>
        <taxon>Skermanella</taxon>
    </lineage>
</organism>
<evidence type="ECO:0000256" key="1">
    <source>
        <dbReference type="HAMAP-Rule" id="MF_01187"/>
    </source>
</evidence>
<dbReference type="Proteomes" id="UP000595197">
    <property type="component" value="Chromosome"/>
</dbReference>
<dbReference type="SUPFAM" id="SSF158997">
    <property type="entry name" value="Trm112p-like"/>
    <property type="match status" value="1"/>
</dbReference>
<reference evidence="3" key="1">
    <citation type="submission" date="2021-02" db="EMBL/GenBank/DDBJ databases">
        <title>Skermanella TT6 skin isolate.</title>
        <authorList>
            <person name="Lee K."/>
            <person name="Ganzorig M."/>
        </authorList>
    </citation>
    <scope>NUCLEOTIDE SEQUENCE</scope>
    <source>
        <strain evidence="3">TT6</strain>
    </source>
</reference>
<dbReference type="PANTHER" id="PTHR33505">
    <property type="entry name" value="ZGC:162634"/>
    <property type="match status" value="1"/>
</dbReference>
<feature type="region of interest" description="Disordered" evidence="2">
    <location>
        <begin position="64"/>
        <end position="87"/>
    </location>
</feature>
<dbReference type="Pfam" id="PF03966">
    <property type="entry name" value="Trm112p"/>
    <property type="match status" value="1"/>
</dbReference>
<proteinExistence type="inferred from homology"/>
<dbReference type="HAMAP" id="MF_01187">
    <property type="entry name" value="UPF0434"/>
    <property type="match status" value="1"/>
</dbReference>
<name>A0ABX7B4U4_9PROT</name>
<dbReference type="InterPro" id="IPR005651">
    <property type="entry name" value="Trm112-like"/>
</dbReference>
<dbReference type="RefSeq" id="WP_201075515.1">
    <property type="nucleotide sequence ID" value="NZ_CP067420.1"/>
</dbReference>
<keyword evidence="4" id="KW-1185">Reference proteome</keyword>
<feature type="compositionally biased region" description="Polar residues" evidence="2">
    <location>
        <begin position="71"/>
        <end position="87"/>
    </location>
</feature>
<gene>
    <name evidence="3" type="ORF">IGS68_25840</name>
</gene>